<gene>
    <name evidence="2" type="primary">LOC107812649</name>
</gene>
<protein>
    <submittedName>
        <fullName evidence="2">3-hydroxyisobutyryl-CoA hydrolase 1-like isoform X1</fullName>
    </submittedName>
</protein>
<dbReference type="Proteomes" id="UP000790787">
    <property type="component" value="Chromosome 7"/>
</dbReference>
<sequence length="449" mass="50104">MKRFVLVNIMDIKLREESPGSKFPCSARTTMAEASSNNGGTDQVQCHSALNTPVQVFTGCLFTCFLKEKKITVTFGCQVLVEETSSSVRTFILNRPNKLNALSYEMLSRLLELFYASEQDSNVKMIILKGNGRAFCAGGDVTAVVPLARQGNWKFGDNYFQEGYILNYVMATYSKPQVSILNGIVMGGGAGVSVPGRFRVATEKSVFAMPETALGFFPDIGASYCLSRLPGFFGEYAGLTGARLDGAEMLACGLATHFVSLERLPLLEQALVKVSTSDPNVITAIISRFSHAPKLKKESPYHKMKIINQCFSRRTIEEIISTLENEALDKKDDWISSTVQLLKKASPISLKISLRSIREGRLQGIGCCLIREYRIVCHVLRAEYSNDYFEGCRAILEDKDRNPKWEPSRLDLIRDDDVARYFSKIDDEDWEDLKLPPRSNLPPHAIAKL</sequence>
<organism evidence="1 2">
    <name type="scientific">Nicotiana tabacum</name>
    <name type="common">Common tobacco</name>
    <dbReference type="NCBI Taxonomy" id="4097"/>
    <lineage>
        <taxon>Eukaryota</taxon>
        <taxon>Viridiplantae</taxon>
        <taxon>Streptophyta</taxon>
        <taxon>Embryophyta</taxon>
        <taxon>Tracheophyta</taxon>
        <taxon>Spermatophyta</taxon>
        <taxon>Magnoliopsida</taxon>
        <taxon>eudicotyledons</taxon>
        <taxon>Gunneridae</taxon>
        <taxon>Pentapetalae</taxon>
        <taxon>asterids</taxon>
        <taxon>lamiids</taxon>
        <taxon>Solanales</taxon>
        <taxon>Solanaceae</taxon>
        <taxon>Nicotianoideae</taxon>
        <taxon>Nicotianeae</taxon>
        <taxon>Nicotiana</taxon>
    </lineage>
</organism>
<evidence type="ECO:0000313" key="2">
    <source>
        <dbReference type="RefSeq" id="XP_075113494.1"/>
    </source>
</evidence>
<dbReference type="RefSeq" id="XP_075113494.1">
    <property type="nucleotide sequence ID" value="XM_075257393.1"/>
</dbReference>
<keyword evidence="1" id="KW-1185">Reference proteome</keyword>
<proteinExistence type="predicted"/>
<accession>A0AC58UW19</accession>
<name>A0AC58UW19_TOBAC</name>
<evidence type="ECO:0000313" key="1">
    <source>
        <dbReference type="Proteomes" id="UP000790787"/>
    </source>
</evidence>
<reference evidence="1" key="1">
    <citation type="journal article" date="2014" name="Nat. Commun.">
        <title>The tobacco genome sequence and its comparison with those of tomato and potato.</title>
        <authorList>
            <person name="Sierro N."/>
            <person name="Battey J.N."/>
            <person name="Ouadi S."/>
            <person name="Bakaher N."/>
            <person name="Bovet L."/>
            <person name="Willig A."/>
            <person name="Goepfert S."/>
            <person name="Peitsch M.C."/>
            <person name="Ivanov N.V."/>
        </authorList>
    </citation>
    <scope>NUCLEOTIDE SEQUENCE [LARGE SCALE GENOMIC DNA]</scope>
</reference>
<reference evidence="2" key="2">
    <citation type="submission" date="2025-08" db="UniProtKB">
        <authorList>
            <consortium name="RefSeq"/>
        </authorList>
    </citation>
    <scope>IDENTIFICATION</scope>
    <source>
        <tissue evidence="2">Leaf</tissue>
    </source>
</reference>